<keyword evidence="3" id="KW-1185">Reference proteome</keyword>
<dbReference type="AlphaFoldDB" id="A0A3N1D074"/>
<organism evidence="2 3">
    <name type="scientific">Actinocorallia herbida</name>
    <dbReference type="NCBI Taxonomy" id="58109"/>
    <lineage>
        <taxon>Bacteria</taxon>
        <taxon>Bacillati</taxon>
        <taxon>Actinomycetota</taxon>
        <taxon>Actinomycetes</taxon>
        <taxon>Streptosporangiales</taxon>
        <taxon>Thermomonosporaceae</taxon>
        <taxon>Actinocorallia</taxon>
    </lineage>
</organism>
<protein>
    <submittedName>
        <fullName evidence="2">Uncharacterized protein</fullName>
    </submittedName>
</protein>
<evidence type="ECO:0000256" key="1">
    <source>
        <dbReference type="SAM" id="MobiDB-lite"/>
    </source>
</evidence>
<feature type="compositionally biased region" description="Basic and acidic residues" evidence="1">
    <location>
        <begin position="10"/>
        <end position="24"/>
    </location>
</feature>
<evidence type="ECO:0000313" key="2">
    <source>
        <dbReference type="EMBL" id="ROO86438.1"/>
    </source>
</evidence>
<gene>
    <name evidence="2" type="ORF">EDD29_4008</name>
</gene>
<dbReference type="Proteomes" id="UP000272400">
    <property type="component" value="Unassembled WGS sequence"/>
</dbReference>
<sequence>MFWPGGGRRRAAEGRSRNDPEASRIEGGPSGEADVADFVASPEALERARRAHDELAMRGEEIRFESKWWGFKLVCNQAAIDTIGSLRGLIADVVGAFLPSGLAQAISLVVTAHLWIKSVSKGRGCTLVSPWISPTMLIPVATGAPAEDTSLWFTVFESGSGWGEDEM</sequence>
<evidence type="ECO:0000313" key="3">
    <source>
        <dbReference type="Proteomes" id="UP000272400"/>
    </source>
</evidence>
<comment type="caution">
    <text evidence="2">The sequence shown here is derived from an EMBL/GenBank/DDBJ whole genome shotgun (WGS) entry which is preliminary data.</text>
</comment>
<accession>A0A3N1D074</accession>
<name>A0A3N1D074_9ACTN</name>
<proteinExistence type="predicted"/>
<feature type="region of interest" description="Disordered" evidence="1">
    <location>
        <begin position="1"/>
        <end position="34"/>
    </location>
</feature>
<dbReference type="EMBL" id="RJKE01000001">
    <property type="protein sequence ID" value="ROO86438.1"/>
    <property type="molecule type" value="Genomic_DNA"/>
</dbReference>
<reference evidence="2 3" key="1">
    <citation type="submission" date="2018-11" db="EMBL/GenBank/DDBJ databases">
        <title>Sequencing the genomes of 1000 actinobacteria strains.</title>
        <authorList>
            <person name="Klenk H.-P."/>
        </authorList>
    </citation>
    <scope>NUCLEOTIDE SEQUENCE [LARGE SCALE GENOMIC DNA]</scope>
    <source>
        <strain evidence="2 3">DSM 44254</strain>
    </source>
</reference>